<dbReference type="PANTHER" id="PTHR30040">
    <property type="entry name" value="THIAMINE BIOSYNTHESIS LIPOPROTEIN APBE"/>
    <property type="match status" value="1"/>
</dbReference>
<protein>
    <recommendedName>
        <fullName evidence="2 10">FAD:protein FMN transferase</fullName>
        <ecNumber evidence="1 10">2.7.1.180</ecNumber>
    </recommendedName>
    <alternativeName>
        <fullName evidence="8 10">Flavin transferase</fullName>
    </alternativeName>
</protein>
<evidence type="ECO:0000256" key="11">
    <source>
        <dbReference type="PIRSR" id="PIRSR006268-2"/>
    </source>
</evidence>
<name>A0A7M1B4Z6_9BACT</name>
<reference evidence="12 13" key="1">
    <citation type="submission" date="2019-06" db="EMBL/GenBank/DDBJ databases">
        <title>Sulfurimonas gotlandica sp. nov., a chemoautotrophic and psychrotolerant epsilonproteobacterium isolated from a pelagic redoxcline, and an emended description of the genus Sulfurimonas.</title>
        <authorList>
            <person name="Wang S."/>
            <person name="Jiang L."/>
            <person name="Shao Z."/>
        </authorList>
    </citation>
    <scope>NUCLEOTIDE SEQUENCE [LARGE SCALE GENOMIC DNA]</scope>
    <source>
        <strain evidence="12 13">S2-6</strain>
    </source>
</reference>
<keyword evidence="4 10" id="KW-0808">Transferase</keyword>
<sequence>MGTFVSISVDKEDKKLLKPSFEIIKRVDNSLSTYKKNTPIFKLNNSHHAFLNQYSYEALKLSLKYYKETEGYFNIAVGTITKDLYRFGANERIAAKSELQKSSTSIEALRFDRHEAFLENGVKIDLGGMGKGFATDKVSKFLLQNKVKKAVVALSGDIRCIGSCKVAVNNPLDVTHPLVTFIMRDSGVSTSGNYNRYVQRKKYNHLINPKTKESEQKFISITLVSKLPSATLDAYATAASVMPVKKSYAFLNAKNLAYIILQADKKLIISKNIDDYVDLLHNPG</sequence>
<keyword evidence="13" id="KW-1185">Reference proteome</keyword>
<dbReference type="Pfam" id="PF02424">
    <property type="entry name" value="ApbE"/>
    <property type="match status" value="1"/>
</dbReference>
<evidence type="ECO:0000256" key="9">
    <source>
        <dbReference type="ARBA" id="ARBA00048540"/>
    </source>
</evidence>
<dbReference type="PIRSF" id="PIRSF006268">
    <property type="entry name" value="ApbE"/>
    <property type="match status" value="1"/>
</dbReference>
<comment type="catalytic activity">
    <reaction evidence="9 10">
        <text>L-threonyl-[protein] + FAD = FMN-L-threonyl-[protein] + AMP + H(+)</text>
        <dbReference type="Rhea" id="RHEA:36847"/>
        <dbReference type="Rhea" id="RHEA-COMP:11060"/>
        <dbReference type="Rhea" id="RHEA-COMP:11061"/>
        <dbReference type="ChEBI" id="CHEBI:15378"/>
        <dbReference type="ChEBI" id="CHEBI:30013"/>
        <dbReference type="ChEBI" id="CHEBI:57692"/>
        <dbReference type="ChEBI" id="CHEBI:74257"/>
        <dbReference type="ChEBI" id="CHEBI:456215"/>
        <dbReference type="EC" id="2.7.1.180"/>
    </reaction>
</comment>
<evidence type="ECO:0000256" key="2">
    <source>
        <dbReference type="ARBA" id="ARBA00016337"/>
    </source>
</evidence>
<dbReference type="InterPro" id="IPR024932">
    <property type="entry name" value="ApbE"/>
</dbReference>
<gene>
    <name evidence="12" type="ORF">FJR45_07165</name>
</gene>
<evidence type="ECO:0000256" key="1">
    <source>
        <dbReference type="ARBA" id="ARBA00011955"/>
    </source>
</evidence>
<evidence type="ECO:0000256" key="4">
    <source>
        <dbReference type="ARBA" id="ARBA00022679"/>
    </source>
</evidence>
<dbReference type="SUPFAM" id="SSF143631">
    <property type="entry name" value="ApbE-like"/>
    <property type="match status" value="1"/>
</dbReference>
<feature type="binding site" evidence="11">
    <location>
        <position position="237"/>
    </location>
    <ligand>
        <name>Mg(2+)</name>
        <dbReference type="ChEBI" id="CHEBI:18420"/>
    </ligand>
</feature>
<evidence type="ECO:0000313" key="12">
    <source>
        <dbReference type="EMBL" id="QOP44725.1"/>
    </source>
</evidence>
<dbReference type="GO" id="GO:0016740">
    <property type="term" value="F:transferase activity"/>
    <property type="evidence" value="ECO:0007669"/>
    <property type="project" value="UniProtKB-UniRule"/>
</dbReference>
<dbReference type="EC" id="2.7.1.180" evidence="1 10"/>
<dbReference type="PANTHER" id="PTHR30040:SF2">
    <property type="entry name" value="FAD:PROTEIN FMN TRANSFERASE"/>
    <property type="match status" value="1"/>
</dbReference>
<comment type="cofactor">
    <cofactor evidence="11">
        <name>Mg(2+)</name>
        <dbReference type="ChEBI" id="CHEBI:18420"/>
    </cofactor>
    <cofactor evidence="11">
        <name>Mn(2+)</name>
        <dbReference type="ChEBI" id="CHEBI:29035"/>
    </cofactor>
    <text evidence="11">Magnesium. Can also use manganese.</text>
</comment>
<evidence type="ECO:0000256" key="5">
    <source>
        <dbReference type="ARBA" id="ARBA00022723"/>
    </source>
</evidence>
<dbReference type="GO" id="GO:0046872">
    <property type="term" value="F:metal ion binding"/>
    <property type="evidence" value="ECO:0007669"/>
    <property type="project" value="UniProtKB-UniRule"/>
</dbReference>
<feature type="binding site" evidence="11">
    <location>
        <position position="233"/>
    </location>
    <ligand>
        <name>Mg(2+)</name>
        <dbReference type="ChEBI" id="CHEBI:18420"/>
    </ligand>
</feature>
<dbReference type="AlphaFoldDB" id="A0A7M1B4Z6"/>
<evidence type="ECO:0000256" key="8">
    <source>
        <dbReference type="ARBA" id="ARBA00031306"/>
    </source>
</evidence>
<keyword evidence="7 10" id="KW-0460">Magnesium</keyword>
<dbReference type="Gene3D" id="3.10.520.10">
    <property type="entry name" value="ApbE-like domains"/>
    <property type="match status" value="1"/>
</dbReference>
<dbReference type="KEGG" id="ssei:FJR45_07165"/>
<feature type="binding site" evidence="11">
    <location>
        <position position="128"/>
    </location>
    <ligand>
        <name>Mg(2+)</name>
        <dbReference type="ChEBI" id="CHEBI:18420"/>
    </ligand>
</feature>
<evidence type="ECO:0000256" key="3">
    <source>
        <dbReference type="ARBA" id="ARBA00022630"/>
    </source>
</evidence>
<evidence type="ECO:0000256" key="10">
    <source>
        <dbReference type="PIRNR" id="PIRNR006268"/>
    </source>
</evidence>
<accession>A0A7M1B4Z6</accession>
<keyword evidence="3 10" id="KW-0285">Flavoprotein</keyword>
<evidence type="ECO:0000313" key="13">
    <source>
        <dbReference type="Proteomes" id="UP000593719"/>
    </source>
</evidence>
<dbReference type="Proteomes" id="UP000593719">
    <property type="component" value="Chromosome"/>
</dbReference>
<comment type="similarity">
    <text evidence="10">Belongs to the ApbE family.</text>
</comment>
<dbReference type="InterPro" id="IPR003374">
    <property type="entry name" value="ApbE-like_sf"/>
</dbReference>
<dbReference type="EMBL" id="CP041235">
    <property type="protein sequence ID" value="QOP44725.1"/>
    <property type="molecule type" value="Genomic_DNA"/>
</dbReference>
<evidence type="ECO:0000256" key="7">
    <source>
        <dbReference type="ARBA" id="ARBA00022842"/>
    </source>
</evidence>
<proteinExistence type="inferred from homology"/>
<keyword evidence="6 10" id="KW-0274">FAD</keyword>
<evidence type="ECO:0000256" key="6">
    <source>
        <dbReference type="ARBA" id="ARBA00022827"/>
    </source>
</evidence>
<organism evidence="12 13">
    <name type="scientific">Sulfurimonas sediminis</name>
    <dbReference type="NCBI Taxonomy" id="2590020"/>
    <lineage>
        <taxon>Bacteria</taxon>
        <taxon>Pseudomonadati</taxon>
        <taxon>Campylobacterota</taxon>
        <taxon>Epsilonproteobacteria</taxon>
        <taxon>Campylobacterales</taxon>
        <taxon>Sulfurimonadaceae</taxon>
        <taxon>Sulfurimonas</taxon>
    </lineage>
</organism>
<keyword evidence="5 10" id="KW-0479">Metal-binding</keyword>